<proteinExistence type="predicted"/>
<evidence type="ECO:0000313" key="2">
    <source>
        <dbReference type="Proteomes" id="UP000827803"/>
    </source>
</evidence>
<dbReference type="Proteomes" id="UP000827803">
    <property type="component" value="Segment"/>
</dbReference>
<reference evidence="1" key="1">
    <citation type="submission" date="2021-10" db="EMBL/GenBank/DDBJ databases">
        <authorList>
            <person name="Lavering E.D."/>
            <person name="James R."/>
            <person name="Fairholm J.D."/>
            <person name="Hyer M."/>
            <person name="Ogilvie B.H."/>
            <person name="Thurgood T.L."/>
            <person name="Robison R.A."/>
            <person name="Grose J.H."/>
        </authorList>
    </citation>
    <scope>NUCLEOTIDE SEQUENCE</scope>
</reference>
<protein>
    <submittedName>
        <fullName evidence="1">Uncharacterized protein</fullName>
    </submittedName>
</protein>
<dbReference type="EMBL" id="OK499979">
    <property type="protein sequence ID" value="UGO49460.1"/>
    <property type="molecule type" value="Genomic_DNA"/>
</dbReference>
<evidence type="ECO:0000313" key="1">
    <source>
        <dbReference type="EMBL" id="UGO49460.1"/>
    </source>
</evidence>
<name>A0AAE8YRD1_9CAUD</name>
<organism evidence="1 2">
    <name type="scientific">Bacillus Phage vB_BanS_McSteamy</name>
    <dbReference type="NCBI Taxonomy" id="2894779"/>
    <lineage>
        <taxon>Viruses</taxon>
        <taxon>Duplodnaviria</taxon>
        <taxon>Heunggongvirae</taxon>
        <taxon>Uroviricota</taxon>
        <taxon>Caudoviricetes</taxon>
        <taxon>Wbetavirus</taxon>
        <taxon>Wbetavirus mcsteamy</taxon>
    </lineage>
</organism>
<gene>
    <name evidence="1" type="ORF">MCSTEAMY_44</name>
</gene>
<sequence>MDRLDNNHKFKMWDWDEGRFYAIPKENVVEAIYFAWNYEFDVYEIESGELIFSGNLNNEENSEMLEPYGLRVIDAEKYRQLQNIETGEIYKASWEK</sequence>
<keyword evidence="2" id="KW-1185">Reference proteome</keyword>
<accession>A0AAE8YRD1</accession>